<dbReference type="RefSeq" id="WP_030795107.1">
    <property type="nucleotide sequence ID" value="NZ_JBFACJ010000040.1"/>
</dbReference>
<evidence type="ECO:0000313" key="3">
    <source>
        <dbReference type="Proteomes" id="UP001603418"/>
    </source>
</evidence>
<sequence length="371" mass="39966">MADAQITLTYSRNIGVVAIATGKHYESAEKVLGATGFRRGEAGTYHVSDADEAAAKKALARLVQRAQASGIEVTASSRRFIGDAARDIARLLPGQWNTQVEIYAHPVWQEDLLPYLWDNGDLAHAVRTARIPYAATLTNQATATILLLAERPGHRLGYLVGALAPAAFGEVDGDPHAPRSIIVGPFPGPAAQAITERYLPAYERAVHERRTTMVAETLGLIQSELGAQHEPRTATGGEGALPEQSRQGAWAGGAFLDRAWREFLTVVDHAPVLLDRCRPAASAWPQDAEALDQLAAALLAAEQVRDDLTRGVPLSRADHHQRTWPVIAPWLTHSDSFLRQARAAAPSPPPAPTLPAPPPRALPADRPAHRL</sequence>
<feature type="region of interest" description="Disordered" evidence="1">
    <location>
        <begin position="341"/>
        <end position="371"/>
    </location>
</feature>
<comment type="caution">
    <text evidence="2">The sequence shown here is derived from an EMBL/GenBank/DDBJ whole genome shotgun (WGS) entry which is preliminary data.</text>
</comment>
<feature type="region of interest" description="Disordered" evidence="1">
    <location>
        <begin position="226"/>
        <end position="246"/>
    </location>
</feature>
<proteinExistence type="predicted"/>
<evidence type="ECO:0000313" key="2">
    <source>
        <dbReference type="EMBL" id="MFF9886459.1"/>
    </source>
</evidence>
<reference evidence="2 3" key="1">
    <citation type="submission" date="2024-10" db="EMBL/GenBank/DDBJ databases">
        <title>The Natural Products Discovery Center: Release of the First 8490 Sequenced Strains for Exploring Actinobacteria Biosynthetic Diversity.</title>
        <authorList>
            <person name="Kalkreuter E."/>
            <person name="Kautsar S.A."/>
            <person name="Yang D."/>
            <person name="Bader C.D."/>
            <person name="Teijaro C.N."/>
            <person name="Fluegel L."/>
            <person name="Davis C.M."/>
            <person name="Simpson J.R."/>
            <person name="Lauterbach L."/>
            <person name="Steele A.D."/>
            <person name="Gui C."/>
            <person name="Meng S."/>
            <person name="Li G."/>
            <person name="Viehrig K."/>
            <person name="Ye F."/>
            <person name="Su P."/>
            <person name="Kiefer A.F."/>
            <person name="Nichols A."/>
            <person name="Cepeda A.J."/>
            <person name="Yan W."/>
            <person name="Fan B."/>
            <person name="Jiang Y."/>
            <person name="Adhikari A."/>
            <person name="Zheng C.-J."/>
            <person name="Schuster L."/>
            <person name="Cowan T.M."/>
            <person name="Smanski M.J."/>
            <person name="Chevrette M.G."/>
            <person name="De Carvalho L.P.S."/>
            <person name="Shen B."/>
        </authorList>
    </citation>
    <scope>NUCLEOTIDE SEQUENCE [LARGE SCALE GENOMIC DNA]</scope>
    <source>
        <strain evidence="2 3">NPDC013366</strain>
    </source>
</reference>
<name>A0ABW6Z5P2_9ACTN</name>
<protein>
    <submittedName>
        <fullName evidence="2">Uncharacterized protein</fullName>
    </submittedName>
</protein>
<accession>A0ABW6Z5P2</accession>
<dbReference type="Proteomes" id="UP001603418">
    <property type="component" value="Unassembled WGS sequence"/>
</dbReference>
<keyword evidence="3" id="KW-1185">Reference proteome</keyword>
<organism evidence="2 3">
    <name type="scientific">Streptomyces eurythermus</name>
    <dbReference type="NCBI Taxonomy" id="42237"/>
    <lineage>
        <taxon>Bacteria</taxon>
        <taxon>Bacillati</taxon>
        <taxon>Actinomycetota</taxon>
        <taxon>Actinomycetes</taxon>
        <taxon>Kitasatosporales</taxon>
        <taxon>Streptomycetaceae</taxon>
        <taxon>Streptomyces</taxon>
    </lineage>
</organism>
<feature type="compositionally biased region" description="Pro residues" evidence="1">
    <location>
        <begin position="346"/>
        <end position="361"/>
    </location>
</feature>
<evidence type="ECO:0000256" key="1">
    <source>
        <dbReference type="SAM" id="MobiDB-lite"/>
    </source>
</evidence>
<dbReference type="EMBL" id="JBICBM010000020">
    <property type="protein sequence ID" value="MFF9886459.1"/>
    <property type="molecule type" value="Genomic_DNA"/>
</dbReference>
<gene>
    <name evidence="2" type="ORF">ACF1HC_33440</name>
</gene>